<keyword evidence="2" id="KW-1133">Transmembrane helix</keyword>
<feature type="transmembrane region" description="Helical" evidence="2">
    <location>
        <begin position="73"/>
        <end position="92"/>
    </location>
</feature>
<evidence type="ECO:0000256" key="1">
    <source>
        <dbReference type="SAM" id="MobiDB-lite"/>
    </source>
</evidence>
<protein>
    <submittedName>
        <fullName evidence="3">Uncharacterized protein</fullName>
    </submittedName>
</protein>
<feature type="transmembrane region" description="Helical" evidence="2">
    <location>
        <begin position="45"/>
        <end position="67"/>
    </location>
</feature>
<dbReference type="RefSeq" id="WP_218445698.1">
    <property type="nucleotide sequence ID" value="NZ_JAGSPA010000003.1"/>
</dbReference>
<dbReference type="Proteomes" id="UP000722336">
    <property type="component" value="Unassembled WGS sequence"/>
</dbReference>
<evidence type="ECO:0000313" key="3">
    <source>
        <dbReference type="EMBL" id="MBV7256874.1"/>
    </source>
</evidence>
<reference evidence="3 4" key="1">
    <citation type="submission" date="2021-04" db="EMBL/GenBank/DDBJ databases">
        <authorList>
            <person name="Pira H."/>
            <person name="Risdian C."/>
            <person name="Wink J."/>
        </authorList>
    </citation>
    <scope>NUCLEOTIDE SEQUENCE [LARGE SCALE GENOMIC DNA]</scope>
    <source>
        <strain evidence="3 4">WHA3</strain>
    </source>
</reference>
<proteinExistence type="predicted"/>
<organism evidence="3 4">
    <name type="scientific">Pacificimonas pallii</name>
    <dbReference type="NCBI Taxonomy" id="2827236"/>
    <lineage>
        <taxon>Bacteria</taxon>
        <taxon>Pseudomonadati</taxon>
        <taxon>Pseudomonadota</taxon>
        <taxon>Alphaproteobacteria</taxon>
        <taxon>Sphingomonadales</taxon>
        <taxon>Sphingosinicellaceae</taxon>
        <taxon>Pacificimonas</taxon>
    </lineage>
</organism>
<accession>A0ABS6SER5</accession>
<dbReference type="EMBL" id="JAGSPA010000003">
    <property type="protein sequence ID" value="MBV7256874.1"/>
    <property type="molecule type" value="Genomic_DNA"/>
</dbReference>
<feature type="region of interest" description="Disordered" evidence="1">
    <location>
        <begin position="120"/>
        <end position="142"/>
    </location>
</feature>
<gene>
    <name evidence="3" type="ORF">KCG44_08755</name>
</gene>
<comment type="caution">
    <text evidence="3">The sequence shown here is derived from an EMBL/GenBank/DDBJ whole genome shotgun (WGS) entry which is preliminary data.</text>
</comment>
<keyword evidence="4" id="KW-1185">Reference proteome</keyword>
<name>A0ABS6SER5_9SPHN</name>
<keyword evidence="2" id="KW-0812">Transmembrane</keyword>
<evidence type="ECO:0000313" key="4">
    <source>
        <dbReference type="Proteomes" id="UP000722336"/>
    </source>
</evidence>
<evidence type="ECO:0000256" key="2">
    <source>
        <dbReference type="SAM" id="Phobius"/>
    </source>
</evidence>
<keyword evidence="2" id="KW-0472">Membrane</keyword>
<feature type="transmembrane region" description="Helical" evidence="2">
    <location>
        <begin position="12"/>
        <end position="33"/>
    </location>
</feature>
<sequence length="142" mass="15273">MTWWPEIAVHTRTLIVAIAVGLPVGLLAAYSLMYHRQQPTPFRWWAARLLLWPFLALGCAAAASACAWSGEEAAFYTAISSLFGQGIVPVMIEGLQMMWRSRFGDANDIPIPDPGVDTGGLSAGKSADRAKSHAGVTMVTPD</sequence>